<evidence type="ECO:0000256" key="10">
    <source>
        <dbReference type="ARBA" id="ARBA00023180"/>
    </source>
</evidence>
<dbReference type="SUPFAM" id="SSF56487">
    <property type="entry name" value="SRCR-like"/>
    <property type="match status" value="2"/>
</dbReference>
<accession>A0A7K5I9R6</accession>
<keyword evidence="7" id="KW-1133">Transmembrane helix</keyword>
<name>A0A7K5I9R6_CROSL</name>
<keyword evidence="6" id="KW-0677">Repeat</keyword>
<keyword evidence="14" id="KW-1185">Reference proteome</keyword>
<organism evidence="13 14">
    <name type="scientific">Crotophaga sulcirostris</name>
    <name type="common">Groove-billed ani</name>
    <dbReference type="NCBI Taxonomy" id="33598"/>
    <lineage>
        <taxon>Eukaryota</taxon>
        <taxon>Metazoa</taxon>
        <taxon>Chordata</taxon>
        <taxon>Craniata</taxon>
        <taxon>Vertebrata</taxon>
        <taxon>Euteleostomi</taxon>
        <taxon>Archelosauria</taxon>
        <taxon>Archosauria</taxon>
        <taxon>Dinosauria</taxon>
        <taxon>Saurischia</taxon>
        <taxon>Theropoda</taxon>
        <taxon>Coelurosauria</taxon>
        <taxon>Aves</taxon>
        <taxon>Neognathae</taxon>
        <taxon>Neoaves</taxon>
        <taxon>Otidimorphae</taxon>
        <taxon>Cuculiformes</taxon>
        <taxon>Crotophagidae</taxon>
        <taxon>Crotophaga</taxon>
    </lineage>
</organism>
<dbReference type="GO" id="GO:0005615">
    <property type="term" value="C:extracellular space"/>
    <property type="evidence" value="ECO:0007669"/>
    <property type="project" value="TreeGrafter"/>
</dbReference>
<evidence type="ECO:0000313" key="13">
    <source>
        <dbReference type="EMBL" id="NWS78351.1"/>
    </source>
</evidence>
<feature type="non-terminal residue" evidence="13">
    <location>
        <position position="1"/>
    </location>
</feature>
<keyword evidence="10" id="KW-0325">Glycoprotein</keyword>
<dbReference type="Pfam" id="PF00530">
    <property type="entry name" value="SRCR"/>
    <property type="match status" value="2"/>
</dbReference>
<evidence type="ECO:0000256" key="8">
    <source>
        <dbReference type="ARBA" id="ARBA00023136"/>
    </source>
</evidence>
<keyword evidence="5" id="KW-0732">Signal</keyword>
<dbReference type="Proteomes" id="UP000549499">
    <property type="component" value="Unassembled WGS sequence"/>
</dbReference>
<evidence type="ECO:0000256" key="1">
    <source>
        <dbReference type="ARBA" id="ARBA00004167"/>
    </source>
</evidence>
<dbReference type="FunFam" id="3.10.250.10:FF:000002">
    <property type="entry name" value="Scavenger receptor cysteine-rich type 1 protein M130"/>
    <property type="match status" value="1"/>
</dbReference>
<comment type="caution">
    <text evidence="13">The sequence shown here is derived from an EMBL/GenBank/DDBJ whole genome shotgun (WGS) entry which is preliminary data.</text>
</comment>
<dbReference type="FunFam" id="3.10.250.10:FF:000016">
    <property type="entry name" value="Scavenger receptor cysteine-rich protein type 12"/>
    <property type="match status" value="1"/>
</dbReference>
<dbReference type="GO" id="GO:0004252">
    <property type="term" value="F:serine-type endopeptidase activity"/>
    <property type="evidence" value="ECO:0007669"/>
    <property type="project" value="TreeGrafter"/>
</dbReference>
<reference evidence="13 14" key="1">
    <citation type="submission" date="2019-09" db="EMBL/GenBank/DDBJ databases">
        <title>Bird 10,000 Genomes (B10K) Project - Family phase.</title>
        <authorList>
            <person name="Zhang G."/>
        </authorList>
    </citation>
    <scope>NUCLEOTIDE SEQUENCE [LARGE SCALE GENOMIC DNA]</scope>
    <source>
        <strain evidence="13">B10K-DU-003-44</strain>
        <tissue evidence="13">Muscle</tissue>
    </source>
</reference>
<dbReference type="GO" id="GO:0031638">
    <property type="term" value="P:zymogen activation"/>
    <property type="evidence" value="ECO:0007669"/>
    <property type="project" value="TreeGrafter"/>
</dbReference>
<evidence type="ECO:0000256" key="6">
    <source>
        <dbReference type="ARBA" id="ARBA00022737"/>
    </source>
</evidence>
<dbReference type="PRINTS" id="PR00258">
    <property type="entry name" value="SPERACTRCPTR"/>
</dbReference>
<comment type="caution">
    <text evidence="11">Lacks conserved residue(s) required for the propagation of feature annotation.</text>
</comment>
<comment type="subcellular location">
    <subcellularLocation>
        <location evidence="1">Membrane</location>
        <topology evidence="1">Single-pass membrane protein</topology>
    </subcellularLocation>
    <subcellularLocation>
        <location evidence="2">Secreted</location>
    </subcellularLocation>
</comment>
<feature type="domain" description="SRCR" evidence="12">
    <location>
        <begin position="1"/>
        <end position="93"/>
    </location>
</feature>
<dbReference type="OrthoDB" id="536948at2759"/>
<evidence type="ECO:0000256" key="5">
    <source>
        <dbReference type="ARBA" id="ARBA00022729"/>
    </source>
</evidence>
<proteinExistence type="predicted"/>
<dbReference type="PANTHER" id="PTHR48071:SF15">
    <property type="entry name" value="SRCR DOMAIN-CONTAINING PROTEIN"/>
    <property type="match status" value="1"/>
</dbReference>
<dbReference type="PROSITE" id="PS50287">
    <property type="entry name" value="SRCR_2"/>
    <property type="match status" value="2"/>
</dbReference>
<feature type="non-terminal residue" evidence="13">
    <location>
        <position position="172"/>
    </location>
</feature>
<dbReference type="InterPro" id="IPR001190">
    <property type="entry name" value="SRCR"/>
</dbReference>
<evidence type="ECO:0000256" key="7">
    <source>
        <dbReference type="ARBA" id="ARBA00022989"/>
    </source>
</evidence>
<feature type="domain" description="SRCR" evidence="12">
    <location>
        <begin position="128"/>
        <end position="172"/>
    </location>
</feature>
<keyword evidence="4" id="KW-0812">Transmembrane</keyword>
<evidence type="ECO:0000256" key="4">
    <source>
        <dbReference type="ARBA" id="ARBA00022692"/>
    </source>
</evidence>
<feature type="disulfide bond" evidence="11">
    <location>
        <begin position="62"/>
        <end position="72"/>
    </location>
</feature>
<evidence type="ECO:0000256" key="11">
    <source>
        <dbReference type="PROSITE-ProRule" id="PRU00196"/>
    </source>
</evidence>
<keyword evidence="3" id="KW-0964">Secreted</keyword>
<evidence type="ECO:0000259" key="12">
    <source>
        <dbReference type="PROSITE" id="PS50287"/>
    </source>
</evidence>
<dbReference type="GO" id="GO:0005886">
    <property type="term" value="C:plasma membrane"/>
    <property type="evidence" value="ECO:0007669"/>
    <property type="project" value="TreeGrafter"/>
</dbReference>
<protein>
    <submittedName>
        <fullName evidence="13">DMBT1 protein</fullName>
    </submittedName>
</protein>
<gene>
    <name evidence="13" type="primary">Dmbt1_7</name>
    <name evidence="13" type="ORF">CROSUL_R13174</name>
</gene>
<evidence type="ECO:0000256" key="9">
    <source>
        <dbReference type="ARBA" id="ARBA00023157"/>
    </source>
</evidence>
<feature type="disulfide bond" evidence="11">
    <location>
        <begin position="18"/>
        <end position="82"/>
    </location>
</feature>
<feature type="disulfide bond" evidence="11">
    <location>
        <begin position="31"/>
        <end position="92"/>
    </location>
</feature>
<dbReference type="SMART" id="SM00202">
    <property type="entry name" value="SR"/>
    <property type="match status" value="1"/>
</dbReference>
<dbReference type="PANTHER" id="PTHR48071">
    <property type="entry name" value="SRCR DOMAIN-CONTAINING PROTEIN"/>
    <property type="match status" value="1"/>
</dbReference>
<evidence type="ECO:0000256" key="2">
    <source>
        <dbReference type="ARBA" id="ARBA00004613"/>
    </source>
</evidence>
<keyword evidence="9 11" id="KW-1015">Disulfide bond</keyword>
<keyword evidence="8" id="KW-0472">Membrane</keyword>
<sequence>RCAGRVEVFHNKQWGTVCDDNWDLLDAEVVCRQLDCGRALSAPGWAQFGRGNGIIWMDETNCTGKETMLSACPARQWGINNCYHGEDAGVVCSEAPNCRVVPPPAAGLDALSISFLFAGSNVSSFAPVRLVDGPGRCAGRVEVFHNWKWGTVCDDSWDFADATVVCQQLDCG</sequence>
<evidence type="ECO:0000256" key="3">
    <source>
        <dbReference type="ARBA" id="ARBA00022525"/>
    </source>
</evidence>
<dbReference type="InterPro" id="IPR036772">
    <property type="entry name" value="SRCR-like_dom_sf"/>
</dbReference>
<dbReference type="EMBL" id="VYZB01001304">
    <property type="protein sequence ID" value="NWS78351.1"/>
    <property type="molecule type" value="Genomic_DNA"/>
</dbReference>
<dbReference type="AlphaFoldDB" id="A0A7K5I9R6"/>
<dbReference type="Gene3D" id="3.10.250.10">
    <property type="entry name" value="SRCR-like domain"/>
    <property type="match status" value="2"/>
</dbReference>
<evidence type="ECO:0000313" key="14">
    <source>
        <dbReference type="Proteomes" id="UP000549499"/>
    </source>
</evidence>